<feature type="domain" description="HAMP" evidence="15">
    <location>
        <begin position="189"/>
        <end position="240"/>
    </location>
</feature>
<evidence type="ECO:0000256" key="8">
    <source>
        <dbReference type="ARBA" id="ARBA00022777"/>
    </source>
</evidence>
<dbReference type="PRINTS" id="PR00344">
    <property type="entry name" value="BCTRLSENSOR"/>
</dbReference>
<evidence type="ECO:0000256" key="12">
    <source>
        <dbReference type="ARBA" id="ARBA00023136"/>
    </source>
</evidence>
<dbReference type="InterPro" id="IPR036890">
    <property type="entry name" value="HATPase_C_sf"/>
</dbReference>
<dbReference type="Gene3D" id="1.10.287.130">
    <property type="match status" value="1"/>
</dbReference>
<keyword evidence="8 16" id="KW-0418">Kinase</keyword>
<dbReference type="RefSeq" id="WP_220380810.1">
    <property type="nucleotide sequence ID" value="NZ_CP080544.1"/>
</dbReference>
<evidence type="ECO:0000259" key="14">
    <source>
        <dbReference type="PROSITE" id="PS50109"/>
    </source>
</evidence>
<evidence type="ECO:0000256" key="13">
    <source>
        <dbReference type="SAM" id="Phobius"/>
    </source>
</evidence>
<dbReference type="PANTHER" id="PTHR45436">
    <property type="entry name" value="SENSOR HISTIDINE KINASE YKOH"/>
    <property type="match status" value="1"/>
</dbReference>
<dbReference type="SUPFAM" id="SSF47384">
    <property type="entry name" value="Homodimeric domain of signal transducing histidine kinase"/>
    <property type="match status" value="1"/>
</dbReference>
<keyword evidence="7" id="KW-0547">Nucleotide-binding</keyword>
<comment type="catalytic activity">
    <reaction evidence="1">
        <text>ATP + protein L-histidine = ADP + protein N-phospho-L-histidine.</text>
        <dbReference type="EC" id="2.7.13.3"/>
    </reaction>
</comment>
<keyword evidence="10 13" id="KW-1133">Transmembrane helix</keyword>
<dbReference type="InterPro" id="IPR004358">
    <property type="entry name" value="Sig_transdc_His_kin-like_C"/>
</dbReference>
<dbReference type="PROSITE" id="PS50885">
    <property type="entry name" value="HAMP"/>
    <property type="match status" value="1"/>
</dbReference>
<keyword evidence="5" id="KW-0808">Transferase</keyword>
<evidence type="ECO:0000313" key="16">
    <source>
        <dbReference type="EMBL" id="QYR54005.1"/>
    </source>
</evidence>
<evidence type="ECO:0000256" key="7">
    <source>
        <dbReference type="ARBA" id="ARBA00022741"/>
    </source>
</evidence>
<accession>A0ABX8WT29</accession>
<sequence>MSRRQLIAAAFGLLAFLAFVGYALDRAFEQAAEQSVKSRMQGYAIAYAAGIDVDVTGALLPPALAPDRRLEMPGSGLYVQIVQPGGTWSSISAMRVNLPQGKLLPLQEEVFDGPLRITADGDVLGTQVYRYGRSFAMEYGNGQQARYTVYVIEDTRPFRALMNVFRQYMWRYLLLAGLVLILLQMLTLRWSLQPLRRVVAELSNVRQGRARQMTGAHPRELAPLVGSINELIESERNNLQRQRNVMSDLAHSLKTPLAVMRTQLEANDDEAALRAGFNTQLNRMNDIVGYQLGRARSGGHSLYAAPIEIMRYAEEISRGLEKVYAQKGIFCEFDVDENARFYGEPGDLQELLGNLLENAFKWAESRVLLTVAGMASSNGLRPGVLIAVEDDGPGIEQEKIHLVLQRGVRGDERVQGHGIGLSIVQDIIHNYAGLLNVGRSQELGGARFEARIPPEGEDSAKHAR</sequence>
<dbReference type="GO" id="GO:0016301">
    <property type="term" value="F:kinase activity"/>
    <property type="evidence" value="ECO:0007669"/>
    <property type="project" value="UniProtKB-KW"/>
</dbReference>
<evidence type="ECO:0000256" key="11">
    <source>
        <dbReference type="ARBA" id="ARBA00023012"/>
    </source>
</evidence>
<evidence type="ECO:0000256" key="2">
    <source>
        <dbReference type="ARBA" id="ARBA00004370"/>
    </source>
</evidence>
<reference evidence="16 17" key="1">
    <citation type="submission" date="2021-08" db="EMBL/GenBank/DDBJ databases">
        <title>Lysobacter sp. strain CJ11 Genome sequencing and assembly.</title>
        <authorList>
            <person name="Kim I."/>
        </authorList>
    </citation>
    <scope>NUCLEOTIDE SEQUENCE [LARGE SCALE GENOMIC DNA]</scope>
    <source>
        <strain evidence="16 17">CJ11</strain>
    </source>
</reference>
<evidence type="ECO:0000256" key="6">
    <source>
        <dbReference type="ARBA" id="ARBA00022692"/>
    </source>
</evidence>
<comment type="subcellular location">
    <subcellularLocation>
        <location evidence="2">Membrane</location>
    </subcellularLocation>
</comment>
<name>A0ABX8WT29_9GAMM</name>
<dbReference type="InterPro" id="IPR003661">
    <property type="entry name" value="HisK_dim/P_dom"/>
</dbReference>
<feature type="transmembrane region" description="Helical" evidence="13">
    <location>
        <begin position="169"/>
        <end position="188"/>
    </location>
</feature>
<dbReference type="EC" id="2.7.13.3" evidence="3"/>
<dbReference type="InterPro" id="IPR050428">
    <property type="entry name" value="TCS_sensor_his_kinase"/>
</dbReference>
<protein>
    <recommendedName>
        <fullName evidence="3">histidine kinase</fullName>
        <ecNumber evidence="3">2.7.13.3</ecNumber>
    </recommendedName>
</protein>
<keyword evidence="11" id="KW-0902">Two-component regulatory system</keyword>
<dbReference type="InterPro" id="IPR036097">
    <property type="entry name" value="HisK_dim/P_sf"/>
</dbReference>
<keyword evidence="9" id="KW-0067">ATP-binding</keyword>
<dbReference type="CDD" id="cd00082">
    <property type="entry name" value="HisKA"/>
    <property type="match status" value="1"/>
</dbReference>
<evidence type="ECO:0000259" key="15">
    <source>
        <dbReference type="PROSITE" id="PS50885"/>
    </source>
</evidence>
<dbReference type="Pfam" id="PF02518">
    <property type="entry name" value="HATPase_c"/>
    <property type="match status" value="1"/>
</dbReference>
<organism evidence="16 17">
    <name type="scientific">Lysobacter soyae</name>
    <dbReference type="NCBI Taxonomy" id="2764185"/>
    <lineage>
        <taxon>Bacteria</taxon>
        <taxon>Pseudomonadati</taxon>
        <taxon>Pseudomonadota</taxon>
        <taxon>Gammaproteobacteria</taxon>
        <taxon>Lysobacterales</taxon>
        <taxon>Lysobacteraceae</taxon>
        <taxon>Lysobacter</taxon>
    </lineage>
</organism>
<dbReference type="Proteomes" id="UP000824755">
    <property type="component" value="Chromosome"/>
</dbReference>
<dbReference type="EMBL" id="CP080544">
    <property type="protein sequence ID" value="QYR54005.1"/>
    <property type="molecule type" value="Genomic_DNA"/>
</dbReference>
<evidence type="ECO:0000256" key="1">
    <source>
        <dbReference type="ARBA" id="ARBA00000085"/>
    </source>
</evidence>
<dbReference type="InterPro" id="IPR005467">
    <property type="entry name" value="His_kinase_dom"/>
</dbReference>
<dbReference type="InterPro" id="IPR003594">
    <property type="entry name" value="HATPase_dom"/>
</dbReference>
<evidence type="ECO:0000256" key="3">
    <source>
        <dbReference type="ARBA" id="ARBA00012438"/>
    </source>
</evidence>
<keyword evidence="6 13" id="KW-0812">Transmembrane</keyword>
<feature type="domain" description="Histidine kinase" evidence="14">
    <location>
        <begin position="248"/>
        <end position="456"/>
    </location>
</feature>
<dbReference type="InterPro" id="IPR058619">
    <property type="entry name" value="PhoQ/CarS-like_HATPase"/>
</dbReference>
<evidence type="ECO:0000256" key="5">
    <source>
        <dbReference type="ARBA" id="ARBA00022679"/>
    </source>
</evidence>
<evidence type="ECO:0000256" key="4">
    <source>
        <dbReference type="ARBA" id="ARBA00022553"/>
    </source>
</evidence>
<dbReference type="CDD" id="cd16954">
    <property type="entry name" value="HATPase_PhoQ-like"/>
    <property type="match status" value="1"/>
</dbReference>
<keyword evidence="4" id="KW-0597">Phosphoprotein</keyword>
<gene>
    <name evidence="16" type="ORF">H8L67_09385</name>
</gene>
<dbReference type="SUPFAM" id="SSF55874">
    <property type="entry name" value="ATPase domain of HSP90 chaperone/DNA topoisomerase II/histidine kinase"/>
    <property type="match status" value="1"/>
</dbReference>
<keyword evidence="17" id="KW-1185">Reference proteome</keyword>
<dbReference type="PANTHER" id="PTHR45436:SF5">
    <property type="entry name" value="SENSOR HISTIDINE KINASE TRCS"/>
    <property type="match status" value="1"/>
</dbReference>
<keyword evidence="12 13" id="KW-0472">Membrane</keyword>
<dbReference type="Gene3D" id="3.30.565.10">
    <property type="entry name" value="Histidine kinase-like ATPase, C-terminal domain"/>
    <property type="match status" value="1"/>
</dbReference>
<dbReference type="PROSITE" id="PS50109">
    <property type="entry name" value="HIS_KIN"/>
    <property type="match status" value="1"/>
</dbReference>
<evidence type="ECO:0000313" key="17">
    <source>
        <dbReference type="Proteomes" id="UP000824755"/>
    </source>
</evidence>
<dbReference type="SMART" id="SM00387">
    <property type="entry name" value="HATPase_c"/>
    <property type="match status" value="1"/>
</dbReference>
<proteinExistence type="predicted"/>
<evidence type="ECO:0000256" key="10">
    <source>
        <dbReference type="ARBA" id="ARBA00022989"/>
    </source>
</evidence>
<evidence type="ECO:0000256" key="9">
    <source>
        <dbReference type="ARBA" id="ARBA00022840"/>
    </source>
</evidence>
<dbReference type="InterPro" id="IPR003660">
    <property type="entry name" value="HAMP_dom"/>
</dbReference>